<proteinExistence type="predicted"/>
<dbReference type="GO" id="GO:0005509">
    <property type="term" value="F:calcium ion binding"/>
    <property type="evidence" value="ECO:0007669"/>
    <property type="project" value="InterPro"/>
</dbReference>
<feature type="domain" description="EF-hand" evidence="5">
    <location>
        <begin position="132"/>
        <end position="159"/>
    </location>
</feature>
<feature type="domain" description="EF-hand" evidence="5">
    <location>
        <begin position="62"/>
        <end position="97"/>
    </location>
</feature>
<dbReference type="InterPro" id="IPR011992">
    <property type="entry name" value="EF-hand-dom_pair"/>
</dbReference>
<feature type="chain" id="PRO_5032556091" description="EF-hand domain-containing protein" evidence="4">
    <location>
        <begin position="17"/>
        <end position="159"/>
    </location>
</feature>
<organism evidence="6 7">
    <name type="scientific">Brachionus calyciflorus</name>
    <dbReference type="NCBI Taxonomy" id="104777"/>
    <lineage>
        <taxon>Eukaryota</taxon>
        <taxon>Metazoa</taxon>
        <taxon>Spiralia</taxon>
        <taxon>Gnathifera</taxon>
        <taxon>Rotifera</taxon>
        <taxon>Eurotatoria</taxon>
        <taxon>Monogononta</taxon>
        <taxon>Pseudotrocha</taxon>
        <taxon>Ploima</taxon>
        <taxon>Brachionidae</taxon>
        <taxon>Brachionus</taxon>
    </lineage>
</organism>
<feature type="domain" description="EF-hand" evidence="5">
    <location>
        <begin position="22"/>
        <end position="57"/>
    </location>
</feature>
<dbReference type="OrthoDB" id="26525at2759"/>
<evidence type="ECO:0000256" key="3">
    <source>
        <dbReference type="ARBA" id="ARBA00022837"/>
    </source>
</evidence>
<dbReference type="EMBL" id="CAJNOC010006538">
    <property type="protein sequence ID" value="CAF1080230.1"/>
    <property type="molecule type" value="Genomic_DNA"/>
</dbReference>
<feature type="non-terminal residue" evidence="6">
    <location>
        <position position="159"/>
    </location>
</feature>
<dbReference type="InterPro" id="IPR002048">
    <property type="entry name" value="EF_hand_dom"/>
</dbReference>
<evidence type="ECO:0000256" key="1">
    <source>
        <dbReference type="ARBA" id="ARBA00022723"/>
    </source>
</evidence>
<dbReference type="Gene3D" id="1.10.238.10">
    <property type="entry name" value="EF-hand"/>
    <property type="match status" value="2"/>
</dbReference>
<dbReference type="InterPro" id="IPR018247">
    <property type="entry name" value="EF_Hand_1_Ca_BS"/>
</dbReference>
<evidence type="ECO:0000256" key="4">
    <source>
        <dbReference type="SAM" id="SignalP"/>
    </source>
</evidence>
<dbReference type="SUPFAM" id="SSF47473">
    <property type="entry name" value="EF-hand"/>
    <property type="match status" value="1"/>
</dbReference>
<evidence type="ECO:0000313" key="6">
    <source>
        <dbReference type="EMBL" id="CAF1080230.1"/>
    </source>
</evidence>
<evidence type="ECO:0000256" key="2">
    <source>
        <dbReference type="ARBA" id="ARBA00022737"/>
    </source>
</evidence>
<keyword evidence="7" id="KW-1185">Reference proteome</keyword>
<keyword evidence="2" id="KW-0677">Repeat</keyword>
<dbReference type="Proteomes" id="UP000663879">
    <property type="component" value="Unassembled WGS sequence"/>
</dbReference>
<feature type="signal peptide" evidence="4">
    <location>
        <begin position="1"/>
        <end position="16"/>
    </location>
</feature>
<dbReference type="AlphaFoldDB" id="A0A814MM39"/>
<evidence type="ECO:0000259" key="5">
    <source>
        <dbReference type="PROSITE" id="PS50222"/>
    </source>
</evidence>
<comment type="caution">
    <text evidence="6">The sequence shown here is derived from an EMBL/GenBank/DDBJ whole genome shotgun (WGS) entry which is preliminary data.</text>
</comment>
<protein>
    <recommendedName>
        <fullName evidence="5">EF-hand domain-containing protein</fullName>
    </recommendedName>
</protein>
<keyword evidence="1" id="KW-0479">Metal-binding</keyword>
<dbReference type="PROSITE" id="PS50222">
    <property type="entry name" value="EF_HAND_2"/>
    <property type="match status" value="3"/>
</dbReference>
<keyword evidence="3" id="KW-0106">Calcium</keyword>
<dbReference type="PANTHER" id="PTHR10827">
    <property type="entry name" value="RETICULOCALBIN"/>
    <property type="match status" value="1"/>
</dbReference>
<gene>
    <name evidence="6" type="ORF">OXX778_LOCUS20158</name>
</gene>
<dbReference type="Pfam" id="PF13499">
    <property type="entry name" value="EF-hand_7"/>
    <property type="match status" value="2"/>
</dbReference>
<sequence length="159" mass="18944">MLRIIFLCFTVSMVYSNPLKGTSPTELKRIFDELDLNKDTYIALDEILSPLSKINNILHSDYKPHELEYMVIQIDMDKDNKLSFNEFQIIFDDQMEPKRIFAELDINNDMFIDLPDAISSLSQINRYLNSNMNLQQLQYMFDQLDVNKDEKLDYNEYYK</sequence>
<reference evidence="6" key="1">
    <citation type="submission" date="2021-02" db="EMBL/GenBank/DDBJ databases">
        <authorList>
            <person name="Nowell W R."/>
        </authorList>
    </citation>
    <scope>NUCLEOTIDE SEQUENCE</scope>
    <source>
        <strain evidence="6">Ploen Becks lab</strain>
    </source>
</reference>
<dbReference type="PANTHER" id="PTHR10827:SF98">
    <property type="entry name" value="45 KDA CALCIUM-BINDING PROTEIN"/>
    <property type="match status" value="1"/>
</dbReference>
<keyword evidence="4" id="KW-0732">Signal</keyword>
<name>A0A814MM39_9BILA</name>
<dbReference type="SMART" id="SM00054">
    <property type="entry name" value="EFh"/>
    <property type="match status" value="3"/>
</dbReference>
<evidence type="ECO:0000313" key="7">
    <source>
        <dbReference type="Proteomes" id="UP000663879"/>
    </source>
</evidence>
<accession>A0A814MM39</accession>
<dbReference type="PROSITE" id="PS00018">
    <property type="entry name" value="EF_HAND_1"/>
    <property type="match status" value="1"/>
</dbReference>